<proteinExistence type="predicted"/>
<evidence type="ECO:0008006" key="3">
    <source>
        <dbReference type="Google" id="ProtNLM"/>
    </source>
</evidence>
<reference evidence="2" key="1">
    <citation type="submission" date="2013-03" db="EMBL/GenBank/DDBJ databases">
        <title>The Genome Sequence of Anopheles epiroticus epiroticus2.</title>
        <authorList>
            <consortium name="The Broad Institute Genomics Platform"/>
            <person name="Neafsey D.E."/>
            <person name="Howell P."/>
            <person name="Walker B."/>
            <person name="Young S.K."/>
            <person name="Zeng Q."/>
            <person name="Gargeya S."/>
            <person name="Fitzgerald M."/>
            <person name="Haas B."/>
            <person name="Abouelleil A."/>
            <person name="Allen A.W."/>
            <person name="Alvarado L."/>
            <person name="Arachchi H.M."/>
            <person name="Berlin A.M."/>
            <person name="Chapman S.B."/>
            <person name="Gainer-Dewar J."/>
            <person name="Goldberg J."/>
            <person name="Griggs A."/>
            <person name="Gujja S."/>
            <person name="Hansen M."/>
            <person name="Howarth C."/>
            <person name="Imamovic A."/>
            <person name="Ireland A."/>
            <person name="Larimer J."/>
            <person name="McCowan C."/>
            <person name="Murphy C."/>
            <person name="Pearson M."/>
            <person name="Poon T.W."/>
            <person name="Priest M."/>
            <person name="Roberts A."/>
            <person name="Saif S."/>
            <person name="Shea T."/>
            <person name="Sisk P."/>
            <person name="Sykes S."/>
            <person name="Wortman J."/>
            <person name="Nusbaum C."/>
            <person name="Birren B."/>
        </authorList>
    </citation>
    <scope>NUCLEOTIDE SEQUENCE [LARGE SCALE GENOMIC DNA]</scope>
    <source>
        <strain evidence="2">Epiroticus2</strain>
    </source>
</reference>
<evidence type="ECO:0000313" key="1">
    <source>
        <dbReference type="EnsemblMetazoa" id="AEPI010228-PA"/>
    </source>
</evidence>
<dbReference type="Proteomes" id="UP000075885">
    <property type="component" value="Unassembled WGS sequence"/>
</dbReference>
<organism evidence="1 2">
    <name type="scientific">Anopheles epiroticus</name>
    <dbReference type="NCBI Taxonomy" id="199890"/>
    <lineage>
        <taxon>Eukaryota</taxon>
        <taxon>Metazoa</taxon>
        <taxon>Ecdysozoa</taxon>
        <taxon>Arthropoda</taxon>
        <taxon>Hexapoda</taxon>
        <taxon>Insecta</taxon>
        <taxon>Pterygota</taxon>
        <taxon>Neoptera</taxon>
        <taxon>Endopterygota</taxon>
        <taxon>Diptera</taxon>
        <taxon>Nematocera</taxon>
        <taxon>Culicoidea</taxon>
        <taxon>Culicidae</taxon>
        <taxon>Anophelinae</taxon>
        <taxon>Anopheles</taxon>
    </lineage>
</organism>
<name>A0A182PTE2_9DIPT</name>
<dbReference type="VEuPathDB" id="VectorBase:AEPI010228"/>
<reference evidence="1" key="2">
    <citation type="submission" date="2020-05" db="UniProtKB">
        <authorList>
            <consortium name="EnsemblMetazoa"/>
        </authorList>
    </citation>
    <scope>IDENTIFICATION</scope>
    <source>
        <strain evidence="1">Epiroticus2</strain>
    </source>
</reference>
<protein>
    <recommendedName>
        <fullName evidence="3">Cleavage/polyadenylation specificity factor A subunit N-terminal domain-containing protein</fullName>
    </recommendedName>
</protein>
<accession>A0A182PTE2</accession>
<dbReference type="AlphaFoldDB" id="A0A182PTE2"/>
<evidence type="ECO:0000313" key="2">
    <source>
        <dbReference type="Proteomes" id="UP000075885"/>
    </source>
</evidence>
<sequence length="224" mass="25182">MSCKYLAHWKLPKHNFYPISMVCAVDNDQHSTTVIVASTEQVMSLSLTSIKRVQHEGKVFTHCDVELDEPIRELKKTKLNQVFLTSADGQFMVYDAGKQMFVQIDKCNRILHVEPGPEKDQLIVVRRLPGVTTMVLEVIEIAEGCTSFETVKSCELLIESIDSTARLSLKSLIVNEVNEQFLGNFLGFSKLTVGDQVLLVAANNSLYWLQEQGNGESDLISVRF</sequence>
<keyword evidence="2" id="KW-1185">Reference proteome</keyword>
<dbReference type="EnsemblMetazoa" id="AEPI010228-RA">
    <property type="protein sequence ID" value="AEPI010228-PA"/>
    <property type="gene ID" value="AEPI010228"/>
</dbReference>